<organism evidence="2 3">
    <name type="scientific">Streptomyces tardus</name>
    <dbReference type="NCBI Taxonomy" id="2780544"/>
    <lineage>
        <taxon>Bacteria</taxon>
        <taxon>Bacillati</taxon>
        <taxon>Actinomycetota</taxon>
        <taxon>Actinomycetes</taxon>
        <taxon>Kitasatosporales</taxon>
        <taxon>Streptomycetaceae</taxon>
        <taxon>Streptomyces</taxon>
    </lineage>
</organism>
<comment type="caution">
    <text evidence="2">The sequence shown here is derived from an EMBL/GenBank/DDBJ whole genome shotgun (WGS) entry which is preliminary data.</text>
</comment>
<sequence length="103" mass="11131">MTNGYDVESSSLRAYAKAVDDAAARIERIRKRTSALTIPDHAFGKLPESGALKKDYEDKSEQAAKDLTDAIDSMELIAKGMRASAGGYDDNEDVQSVRFGGSN</sequence>
<protein>
    <submittedName>
        <fullName evidence="2">Uncharacterized protein</fullName>
    </submittedName>
</protein>
<feature type="region of interest" description="Disordered" evidence="1">
    <location>
        <begin position="84"/>
        <end position="103"/>
    </location>
</feature>
<evidence type="ECO:0000313" key="2">
    <source>
        <dbReference type="EMBL" id="MBU7597993.1"/>
    </source>
</evidence>
<dbReference type="EMBL" id="JAELVF020000001">
    <property type="protein sequence ID" value="MBU7597993.1"/>
    <property type="molecule type" value="Genomic_DNA"/>
</dbReference>
<accession>A0A949N8J6</accession>
<dbReference type="AlphaFoldDB" id="A0A949N8J6"/>
<evidence type="ECO:0000313" key="3">
    <source>
        <dbReference type="Proteomes" id="UP000694501"/>
    </source>
</evidence>
<gene>
    <name evidence="2" type="ORF">JGS22_010320</name>
</gene>
<keyword evidence="3" id="KW-1185">Reference proteome</keyword>
<name>A0A949N8J6_9ACTN</name>
<dbReference type="Proteomes" id="UP000694501">
    <property type="component" value="Unassembled WGS sequence"/>
</dbReference>
<dbReference type="RefSeq" id="WP_211041674.1">
    <property type="nucleotide sequence ID" value="NZ_JAELVF020000001.1"/>
</dbReference>
<proteinExistence type="predicted"/>
<evidence type="ECO:0000256" key="1">
    <source>
        <dbReference type="SAM" id="MobiDB-lite"/>
    </source>
</evidence>
<reference evidence="2" key="1">
    <citation type="submission" date="2021-06" db="EMBL/GenBank/DDBJ databases">
        <title>Sequencing of actinobacteria type strains.</title>
        <authorList>
            <person name="Nguyen G.-S."/>
            <person name="Wentzel A."/>
        </authorList>
    </citation>
    <scope>NUCLEOTIDE SEQUENCE</scope>
    <source>
        <strain evidence="2">P38-E01</strain>
    </source>
</reference>